<accession>A0ABV1CWS1</accession>
<comment type="similarity">
    <text evidence="1 2">Belongs to the UPF0102 family.</text>
</comment>
<comment type="caution">
    <text evidence="3">The sequence shown here is derived from an EMBL/GenBank/DDBJ whole genome shotgun (WGS) entry which is preliminary data.</text>
</comment>
<dbReference type="NCBIfam" id="TIGR00252">
    <property type="entry name" value="YraN family protein"/>
    <property type="match status" value="1"/>
</dbReference>
<dbReference type="NCBIfam" id="NF009150">
    <property type="entry name" value="PRK12497.1-3"/>
    <property type="match status" value="1"/>
</dbReference>
<dbReference type="RefSeq" id="WP_020310237.1">
    <property type="nucleotide sequence ID" value="NZ_JBBMEU010000017.1"/>
</dbReference>
<dbReference type="PANTHER" id="PTHR34039">
    <property type="entry name" value="UPF0102 PROTEIN YRAN"/>
    <property type="match status" value="1"/>
</dbReference>
<proteinExistence type="inferred from homology"/>
<dbReference type="CDD" id="cd20736">
    <property type="entry name" value="PoNe_Nuclease"/>
    <property type="match status" value="1"/>
</dbReference>
<dbReference type="SUPFAM" id="SSF52980">
    <property type="entry name" value="Restriction endonuclease-like"/>
    <property type="match status" value="1"/>
</dbReference>
<dbReference type="EMBL" id="JBBMEU010000017">
    <property type="protein sequence ID" value="MEQ2421936.1"/>
    <property type="molecule type" value="Genomic_DNA"/>
</dbReference>
<dbReference type="InterPro" id="IPR011856">
    <property type="entry name" value="tRNA_endonuc-like_dom_sf"/>
</dbReference>
<evidence type="ECO:0000256" key="2">
    <source>
        <dbReference type="HAMAP-Rule" id="MF_00048"/>
    </source>
</evidence>
<dbReference type="InterPro" id="IPR011335">
    <property type="entry name" value="Restrct_endonuc-II-like"/>
</dbReference>
<reference evidence="3 4" key="1">
    <citation type="submission" date="2024-03" db="EMBL/GenBank/DDBJ databases">
        <title>Human intestinal bacterial collection.</title>
        <authorList>
            <person name="Pauvert C."/>
            <person name="Hitch T.C.A."/>
            <person name="Clavel T."/>
        </authorList>
    </citation>
    <scope>NUCLEOTIDE SEQUENCE [LARGE SCALE GENOMIC DNA]</scope>
    <source>
        <strain evidence="3 4">CLA-AA-H81</strain>
    </source>
</reference>
<gene>
    <name evidence="3" type="ORF">WMO23_04215</name>
</gene>
<dbReference type="Pfam" id="PF02021">
    <property type="entry name" value="UPF0102"/>
    <property type="match status" value="1"/>
</dbReference>
<evidence type="ECO:0000313" key="4">
    <source>
        <dbReference type="Proteomes" id="UP001433088"/>
    </source>
</evidence>
<evidence type="ECO:0000313" key="3">
    <source>
        <dbReference type="EMBL" id="MEQ2421936.1"/>
    </source>
</evidence>
<dbReference type="InterPro" id="IPR003509">
    <property type="entry name" value="UPF0102_YraN-like"/>
</dbReference>
<name>A0ABV1CWS1_9FIRM</name>
<dbReference type="Gene3D" id="3.40.1350.10">
    <property type="match status" value="1"/>
</dbReference>
<sequence>MEKNLLGYYGEQAALAFVRQEKGYHVRCCNYRNRLGEIDIIADDGHTLVFIEVKTRTTGSYGLPCEAVEKRKRRQITRVASAYLAQFDLWERPCRFDVIEVWPGDNGQPGIRHIAHAFLAERR</sequence>
<organism evidence="3 4">
    <name type="scientific">Megasphaera intestinihominis</name>
    <dbReference type="NCBI Taxonomy" id="3133159"/>
    <lineage>
        <taxon>Bacteria</taxon>
        <taxon>Bacillati</taxon>
        <taxon>Bacillota</taxon>
        <taxon>Negativicutes</taxon>
        <taxon>Veillonellales</taxon>
        <taxon>Veillonellaceae</taxon>
        <taxon>Megasphaera</taxon>
    </lineage>
</organism>
<evidence type="ECO:0000256" key="1">
    <source>
        <dbReference type="ARBA" id="ARBA00006738"/>
    </source>
</evidence>
<dbReference type="HAMAP" id="MF_00048">
    <property type="entry name" value="UPF0102"/>
    <property type="match status" value="1"/>
</dbReference>
<keyword evidence="4" id="KW-1185">Reference proteome</keyword>
<protein>
    <recommendedName>
        <fullName evidence="2">UPF0102 protein WMO23_04215</fullName>
    </recommendedName>
</protein>
<dbReference type="PANTHER" id="PTHR34039:SF1">
    <property type="entry name" value="UPF0102 PROTEIN YRAN"/>
    <property type="match status" value="1"/>
</dbReference>
<dbReference type="Proteomes" id="UP001433088">
    <property type="component" value="Unassembled WGS sequence"/>
</dbReference>